<evidence type="ECO:0000313" key="1">
    <source>
        <dbReference type="EMBL" id="XCN99964.1"/>
    </source>
</evidence>
<evidence type="ECO:0008006" key="2">
    <source>
        <dbReference type="Google" id="ProtNLM"/>
    </source>
</evidence>
<reference evidence="1" key="1">
    <citation type="submission" date="2024-06" db="EMBL/GenBank/DDBJ databases">
        <title>Intestivirid acquisition increases across infancy in a wild primate population.</title>
        <authorList>
            <person name="Schneider-Creas I.A."/>
            <person name="Moya I.L."/>
            <person name="Chiou K.L."/>
            <person name="Baniel A."/>
            <person name="Azanaw Haile A."/>
            <person name="Kebede F."/>
            <person name="Abebe B."/>
            <person name="Snyder-Mackler N."/>
            <person name="Varsani A."/>
        </authorList>
    </citation>
    <scope>NUCLEOTIDE SEQUENCE</scope>
    <source>
        <strain evidence="1">Int_RNL_2017_0055_MCB</strain>
    </source>
</reference>
<dbReference type="Pfam" id="PF24228">
    <property type="entry name" value="CrAss_Ring_1"/>
    <property type="match status" value="1"/>
</dbReference>
<name>A0AAU8MHE2_9CAUD</name>
<sequence length="264" mass="30599">MLIKLYILNILEMKIKQKVDLERIVGKVDNDFNLSESDWIPRAAAWIIDALSQMKCLPMAKKKRILEVHNRIAIFPCALNAKEIKVYDDNGCEISSIEDTRTCCGSGFDSNNNKESSSEIAVIDDTNNTGVNFMRVATIRQKDNTRNFVITGNNHIELNFDTGSITVESYEPMTYYDEYYDCEVPYVYDNGILLEAISYYILYKYLSRGSHHQVYDLKSNSPVTNPYLQWRELKTKAIASVCDDLYNDEGWRNFFYNSTFDPRR</sequence>
<dbReference type="EMBL" id="PP965494">
    <property type="protein sequence ID" value="XCN99964.1"/>
    <property type="molecule type" value="Genomic_DNA"/>
</dbReference>
<proteinExistence type="predicted"/>
<protein>
    <recommendedName>
        <fullName evidence="2">Tail tubular protein</fullName>
    </recommendedName>
</protein>
<organism evidence="1">
    <name type="scientific">Geladintestivirus 4</name>
    <dbReference type="NCBI Taxonomy" id="3233136"/>
    <lineage>
        <taxon>Viruses</taxon>
        <taxon>Duplodnaviria</taxon>
        <taxon>Heunggongvirae</taxon>
        <taxon>Uroviricota</taxon>
        <taxon>Caudoviricetes</taxon>
        <taxon>Crassvirales</taxon>
    </lineage>
</organism>
<accession>A0AAU8MHE2</accession>
<dbReference type="InterPro" id="IPR057118">
    <property type="entry name" value="R1-like"/>
</dbReference>